<feature type="region of interest" description="Disordered" evidence="1">
    <location>
        <begin position="23"/>
        <end position="49"/>
    </location>
</feature>
<sequence>MSTPGETAHPNAATRLTLISHAATSATRGTRFPDDEPLERPGDSPVADIGRFTRFHTGPETRCRQTATAFGWDATVDEALADLDFGHWRGRALDDVTDFSWLTDPTAAPHGGESVSDVLTRVGGWLDGLRSTGERVAAVTHPAVVRAAVVHVLAAPAQAFWRIDVSPLSVTRLSVSGSNWTLRETGHAVNQ</sequence>
<proteinExistence type="predicted"/>
<feature type="compositionally biased region" description="Basic and acidic residues" evidence="1">
    <location>
        <begin position="31"/>
        <end position="42"/>
    </location>
</feature>
<evidence type="ECO:0000256" key="1">
    <source>
        <dbReference type="SAM" id="MobiDB-lite"/>
    </source>
</evidence>
<name>A0A0N9IJM5_9PSEU</name>
<reference evidence="2 3" key="1">
    <citation type="submission" date="2015-07" db="EMBL/GenBank/DDBJ databases">
        <title>Genome sequencing of Kibdelosporangium phytohabitans.</title>
        <authorList>
            <person name="Qin S."/>
            <person name="Xing K."/>
        </authorList>
    </citation>
    <scope>NUCLEOTIDE SEQUENCE [LARGE SCALE GENOMIC DNA]</scope>
    <source>
        <strain evidence="2 3">KLBMP1111</strain>
    </source>
</reference>
<dbReference type="SUPFAM" id="SSF53254">
    <property type="entry name" value="Phosphoglycerate mutase-like"/>
    <property type="match status" value="1"/>
</dbReference>
<dbReference type="RefSeq" id="WP_054297097.1">
    <property type="nucleotide sequence ID" value="NZ_CP012752.1"/>
</dbReference>
<evidence type="ECO:0008006" key="4">
    <source>
        <dbReference type="Google" id="ProtNLM"/>
    </source>
</evidence>
<protein>
    <recommendedName>
        <fullName evidence="4">Phosphoglycerate mutase</fullName>
    </recommendedName>
</protein>
<accession>A0A0N9IJM5</accession>
<organism evidence="2 3">
    <name type="scientific">Kibdelosporangium phytohabitans</name>
    <dbReference type="NCBI Taxonomy" id="860235"/>
    <lineage>
        <taxon>Bacteria</taxon>
        <taxon>Bacillati</taxon>
        <taxon>Actinomycetota</taxon>
        <taxon>Actinomycetes</taxon>
        <taxon>Pseudonocardiales</taxon>
        <taxon>Pseudonocardiaceae</taxon>
        <taxon>Kibdelosporangium</taxon>
    </lineage>
</organism>
<dbReference type="Gene3D" id="3.40.50.1240">
    <property type="entry name" value="Phosphoglycerate mutase-like"/>
    <property type="match status" value="1"/>
</dbReference>
<evidence type="ECO:0000313" key="3">
    <source>
        <dbReference type="Proteomes" id="UP000063699"/>
    </source>
</evidence>
<dbReference type="OrthoDB" id="7502553at2"/>
<dbReference type="KEGG" id="kphy:AOZ06_33310"/>
<dbReference type="InterPro" id="IPR029033">
    <property type="entry name" value="His_PPase_superfam"/>
</dbReference>
<dbReference type="SMART" id="SM00855">
    <property type="entry name" value="PGAM"/>
    <property type="match status" value="1"/>
</dbReference>
<keyword evidence="3" id="KW-1185">Reference proteome</keyword>
<dbReference type="InterPro" id="IPR013078">
    <property type="entry name" value="His_Pase_superF_clade-1"/>
</dbReference>
<dbReference type="AlphaFoldDB" id="A0A0N9IJM5"/>
<gene>
    <name evidence="2" type="ORF">AOZ06_33310</name>
</gene>
<dbReference type="Proteomes" id="UP000063699">
    <property type="component" value="Chromosome"/>
</dbReference>
<dbReference type="STRING" id="860235.AOZ06_33310"/>
<dbReference type="EMBL" id="CP012752">
    <property type="protein sequence ID" value="ALG15243.1"/>
    <property type="molecule type" value="Genomic_DNA"/>
</dbReference>
<evidence type="ECO:0000313" key="2">
    <source>
        <dbReference type="EMBL" id="ALG15243.1"/>
    </source>
</evidence>
<dbReference type="Pfam" id="PF00300">
    <property type="entry name" value="His_Phos_1"/>
    <property type="match status" value="1"/>
</dbReference>